<dbReference type="GO" id="GO:0004198">
    <property type="term" value="F:calcium-dependent cysteine-type endopeptidase activity"/>
    <property type="evidence" value="ECO:0007669"/>
    <property type="project" value="InterPro"/>
</dbReference>
<dbReference type="InterPro" id="IPR001300">
    <property type="entry name" value="Peptidase_C2_calpain_cat"/>
</dbReference>
<dbReference type="PANTHER" id="PTHR10183">
    <property type="entry name" value="CALPAIN"/>
    <property type="match status" value="1"/>
</dbReference>
<gene>
    <name evidence="4 5" type="primary">Capn11</name>
</gene>
<dbReference type="VEuPathDB" id="HostDB:ENSMUSG00000058626"/>
<dbReference type="PROSITE" id="PS50203">
    <property type="entry name" value="CALPAIN_CAT"/>
    <property type="match status" value="1"/>
</dbReference>
<evidence type="ECO:0000313" key="5">
    <source>
        <dbReference type="MGI" id="MGI:1352490"/>
    </source>
</evidence>
<evidence type="ECO:0000256" key="1">
    <source>
        <dbReference type="ARBA" id="ARBA00007623"/>
    </source>
</evidence>
<dbReference type="Ensembl" id="ENSMUST00000151350.2">
    <property type="protein sequence ID" value="ENSMUSP00000119679.2"/>
    <property type="gene ID" value="ENSMUSG00000058626.17"/>
</dbReference>
<protein>
    <submittedName>
        <fullName evidence="4">Calpain 11</fullName>
    </submittedName>
</protein>
<dbReference type="Bgee" id="ENSMUSG00000058626">
    <property type="expression patterns" value="Expressed in spermatocyte and 37 other cell types or tissues"/>
</dbReference>
<reference evidence="4 6" key="1">
    <citation type="journal article" date="2009" name="PLoS Biol.">
        <title>Lineage-specific biology revealed by a finished genome assembly of the mouse.</title>
        <authorList>
            <consortium name="Mouse Genome Sequencing Consortium"/>
            <person name="Church D.M."/>
            <person name="Goodstadt L."/>
            <person name="Hillier L.W."/>
            <person name="Zody M.C."/>
            <person name="Goldstein S."/>
            <person name="She X."/>
            <person name="Bult C.J."/>
            <person name="Agarwala R."/>
            <person name="Cherry J.L."/>
            <person name="DiCuccio M."/>
            <person name="Hlavina W."/>
            <person name="Kapustin Y."/>
            <person name="Meric P."/>
            <person name="Maglott D."/>
            <person name="Birtle Z."/>
            <person name="Marques A.C."/>
            <person name="Graves T."/>
            <person name="Zhou S."/>
            <person name="Teague B."/>
            <person name="Potamousis K."/>
            <person name="Churas C."/>
            <person name="Place M."/>
            <person name="Herschleb J."/>
            <person name="Runnheim R."/>
            <person name="Forrest D."/>
            <person name="Amos-Landgraf J."/>
            <person name="Schwartz D.C."/>
            <person name="Cheng Z."/>
            <person name="Lindblad-Toh K."/>
            <person name="Eichler E.E."/>
            <person name="Ponting C.P."/>
        </authorList>
    </citation>
    <scope>NUCLEOTIDE SEQUENCE [LARGE SCALE GENOMIC DNA]</scope>
    <source>
        <strain evidence="4 6">C57BL/6J</strain>
    </source>
</reference>
<dbReference type="GO" id="GO:0006508">
    <property type="term" value="P:proteolysis"/>
    <property type="evidence" value="ECO:0007669"/>
    <property type="project" value="InterPro"/>
</dbReference>
<evidence type="ECO:0000259" key="3">
    <source>
        <dbReference type="PROSITE" id="PS50203"/>
    </source>
</evidence>
<dbReference type="AGR" id="MGI:1352490"/>
<dbReference type="ExpressionAtlas" id="A0A0A0MQJ1">
    <property type="expression patterns" value="baseline and differential"/>
</dbReference>
<organism evidence="4 6">
    <name type="scientific">Mus musculus</name>
    <name type="common">Mouse</name>
    <dbReference type="NCBI Taxonomy" id="10090"/>
    <lineage>
        <taxon>Eukaryota</taxon>
        <taxon>Metazoa</taxon>
        <taxon>Chordata</taxon>
        <taxon>Craniata</taxon>
        <taxon>Vertebrata</taxon>
        <taxon>Euteleostomi</taxon>
        <taxon>Mammalia</taxon>
        <taxon>Eutheria</taxon>
        <taxon>Euarchontoglires</taxon>
        <taxon>Glires</taxon>
        <taxon>Rodentia</taxon>
        <taxon>Myomorpha</taxon>
        <taxon>Muroidea</taxon>
        <taxon>Muridae</taxon>
        <taxon>Murinae</taxon>
        <taxon>Mus</taxon>
        <taxon>Mus</taxon>
    </lineage>
</organism>
<dbReference type="Pfam" id="PF00648">
    <property type="entry name" value="Peptidase_C2"/>
    <property type="match status" value="1"/>
</dbReference>
<comment type="caution">
    <text evidence="2">Lacks conserved residue(s) required for the propagation of feature annotation.</text>
</comment>
<reference evidence="4 6" key="2">
    <citation type="journal article" date="2011" name="PLoS Biol.">
        <title>Modernizing reference genome assemblies.</title>
        <authorList>
            <person name="Church D.M."/>
            <person name="Schneider V.A."/>
            <person name="Graves T."/>
            <person name="Auger K."/>
            <person name="Cunningham F."/>
            <person name="Bouk N."/>
            <person name="Chen H.C."/>
            <person name="Agarwala R."/>
            <person name="McLaren W.M."/>
            <person name="Ritchie G.R."/>
            <person name="Albracht D."/>
            <person name="Kremitzki M."/>
            <person name="Rock S."/>
            <person name="Kotkiewicz H."/>
            <person name="Kremitzki C."/>
            <person name="Wollam A."/>
            <person name="Trani L."/>
            <person name="Fulton L."/>
            <person name="Fulton R."/>
            <person name="Matthews L."/>
            <person name="Whitehead S."/>
            <person name="Chow W."/>
            <person name="Torrance J."/>
            <person name="Dunn M."/>
            <person name="Harden G."/>
            <person name="Threadgold G."/>
            <person name="Wood J."/>
            <person name="Collins J."/>
            <person name="Heath P."/>
            <person name="Griffiths G."/>
            <person name="Pelan S."/>
            <person name="Grafham D."/>
            <person name="Eichler E.E."/>
            <person name="Weinstock G."/>
            <person name="Mardis E.R."/>
            <person name="Wilson R.K."/>
            <person name="Howe K."/>
            <person name="Flicek P."/>
            <person name="Hubbard T."/>
        </authorList>
    </citation>
    <scope>NUCLEOTIDE SEQUENCE [LARGE SCALE GENOMIC DNA]</scope>
    <source>
        <strain evidence="4 6">C57BL/6J</strain>
    </source>
</reference>
<proteinExistence type="inferred from homology"/>
<dbReference type="InterPro" id="IPR038765">
    <property type="entry name" value="Papain-like_cys_pep_sf"/>
</dbReference>
<dbReference type="InterPro" id="IPR022684">
    <property type="entry name" value="Calpain_cysteine_protease"/>
</dbReference>
<accession>A0A0A0MQJ1</accession>
<sequence length="174" mass="19865">MLNYSGKRDPNKRRRYDSTKVQVVELMGLLALSACEEFLTGAWMDISWAEKGMVATINHSRLKDKGVGQHQNAYNYKNQNYEDLRAECLRKGELFEDPFFPAEPRSIGVKNLGPNSEHMQNIYWQRPKDIIHNPQFITNDFSPTDICQGILEIRASRRTMLASSTFSFGSLGTG</sequence>
<reference evidence="4" key="3">
    <citation type="submission" date="2025-08" db="UniProtKB">
        <authorList>
            <consortium name="Ensembl"/>
        </authorList>
    </citation>
    <scope>IDENTIFICATION</scope>
    <source>
        <strain evidence="4">C57BL/6J</strain>
    </source>
</reference>
<dbReference type="PANTHER" id="PTHR10183:SF322">
    <property type="entry name" value="CALPAIN-11"/>
    <property type="match status" value="1"/>
</dbReference>
<dbReference type="PRINTS" id="PR00704">
    <property type="entry name" value="CALPAIN"/>
</dbReference>
<reference evidence="4" key="4">
    <citation type="submission" date="2025-09" db="UniProtKB">
        <authorList>
            <consortium name="Ensembl"/>
        </authorList>
    </citation>
    <scope>IDENTIFICATION</scope>
    <source>
        <strain evidence="4">C57BL/6J</strain>
    </source>
</reference>
<evidence type="ECO:0000313" key="6">
    <source>
        <dbReference type="Proteomes" id="UP000000589"/>
    </source>
</evidence>
<dbReference type="GeneTree" id="ENSGT00940000158672"/>
<dbReference type="Proteomes" id="UP000000589">
    <property type="component" value="Chromosome 17"/>
</dbReference>
<evidence type="ECO:0000256" key="2">
    <source>
        <dbReference type="PROSITE-ProRule" id="PRU00239"/>
    </source>
</evidence>
<dbReference type="HOGENOM" id="CLU_1539508_0_0_1"/>
<feature type="domain" description="Calpain catalytic" evidence="3">
    <location>
        <begin position="94"/>
        <end position="151"/>
    </location>
</feature>
<dbReference type="SMR" id="A0A0A0MQJ1"/>
<dbReference type="MGI" id="MGI:1352490">
    <property type="gene designation" value="Capn11"/>
</dbReference>
<keyword evidence="6" id="KW-1185">Reference proteome</keyword>
<dbReference type="AlphaFoldDB" id="A0A0A0MQJ1"/>
<comment type="similarity">
    <text evidence="1">Belongs to the peptidase C2 family.</text>
</comment>
<evidence type="ECO:0000313" key="4">
    <source>
        <dbReference type="Ensembl" id="ENSMUSP00000119679.2"/>
    </source>
</evidence>
<name>A0A0A0MQJ1_MOUSE</name>
<dbReference type="Antibodypedia" id="4328">
    <property type="antibodies" value="173 antibodies from 26 providers"/>
</dbReference>
<dbReference type="SUPFAM" id="SSF54001">
    <property type="entry name" value="Cysteine proteinases"/>
    <property type="match status" value="1"/>
</dbReference>